<evidence type="ECO:0000256" key="3">
    <source>
        <dbReference type="ARBA" id="ARBA00022475"/>
    </source>
</evidence>
<evidence type="ECO:0000313" key="10">
    <source>
        <dbReference type="Proteomes" id="UP000661894"/>
    </source>
</evidence>
<dbReference type="InterPro" id="IPR032818">
    <property type="entry name" value="DedA-like"/>
</dbReference>
<feature type="transmembrane region" description="Helical" evidence="7">
    <location>
        <begin position="140"/>
        <end position="163"/>
    </location>
</feature>
<dbReference type="InterPro" id="IPR032816">
    <property type="entry name" value="VTT_dom"/>
</dbReference>
<keyword evidence="3 7" id="KW-1003">Cell membrane</keyword>
<evidence type="ECO:0000259" key="8">
    <source>
        <dbReference type="Pfam" id="PF09335"/>
    </source>
</evidence>
<evidence type="ECO:0000256" key="6">
    <source>
        <dbReference type="ARBA" id="ARBA00023136"/>
    </source>
</evidence>
<name>A0ABR8Z186_9MICO</name>
<keyword evidence="10" id="KW-1185">Reference proteome</keyword>
<evidence type="ECO:0000256" key="4">
    <source>
        <dbReference type="ARBA" id="ARBA00022692"/>
    </source>
</evidence>
<feature type="transmembrane region" description="Helical" evidence="7">
    <location>
        <begin position="175"/>
        <end position="193"/>
    </location>
</feature>
<dbReference type="Pfam" id="PF09335">
    <property type="entry name" value="VTT_dom"/>
    <property type="match status" value="1"/>
</dbReference>
<feature type="transmembrane region" description="Helical" evidence="7">
    <location>
        <begin position="55"/>
        <end position="76"/>
    </location>
</feature>
<dbReference type="PANTHER" id="PTHR30353:SF15">
    <property type="entry name" value="INNER MEMBRANE PROTEIN YABI"/>
    <property type="match status" value="1"/>
</dbReference>
<proteinExistence type="inferred from homology"/>
<protein>
    <submittedName>
        <fullName evidence="9">VTT domain-containing protein</fullName>
    </submittedName>
</protein>
<evidence type="ECO:0000256" key="5">
    <source>
        <dbReference type="ARBA" id="ARBA00022989"/>
    </source>
</evidence>
<organism evidence="9 10">
    <name type="scientific">Oceanitalea stevensii</name>
    <dbReference type="NCBI Taxonomy" id="2763072"/>
    <lineage>
        <taxon>Bacteria</taxon>
        <taxon>Bacillati</taxon>
        <taxon>Actinomycetota</taxon>
        <taxon>Actinomycetes</taxon>
        <taxon>Micrococcales</taxon>
        <taxon>Bogoriellaceae</taxon>
        <taxon>Georgenia</taxon>
    </lineage>
</organism>
<gene>
    <name evidence="9" type="ORF">H9624_07055</name>
</gene>
<comment type="caution">
    <text evidence="9">The sequence shown here is derived from an EMBL/GenBank/DDBJ whole genome shotgun (WGS) entry which is preliminary data.</text>
</comment>
<comment type="caution">
    <text evidence="7">Lacks conserved residue(s) required for the propagation of feature annotation.</text>
</comment>
<sequence>MVDLITALPEAFSPVLLALTALLALAESALGLGVLVPGELAVLVLGAAAHTPVQVALALVVVTLAASAADHVGYVVGRRYGAQLRGSRVVRRVGTAHWDGAARMARRRGATALVVSRLLPLVRTLMPAAAGAARMRYGRFLAGSVAGSLLWAALWLAAGGLAGQALPVVATSLGRAGWVVLAAVVLTAGLLVLRRRARARATVLAAPEPCPDEQVRSERVLEGVC</sequence>
<comment type="subcellular location">
    <subcellularLocation>
        <location evidence="1 7">Cell membrane</location>
        <topology evidence="1 7">Multi-pass membrane protein</topology>
    </subcellularLocation>
</comment>
<dbReference type="EMBL" id="JACSPO010000002">
    <property type="protein sequence ID" value="MBD8062078.1"/>
    <property type="molecule type" value="Genomic_DNA"/>
</dbReference>
<evidence type="ECO:0000256" key="2">
    <source>
        <dbReference type="ARBA" id="ARBA00010792"/>
    </source>
</evidence>
<comment type="similarity">
    <text evidence="2 7">Belongs to the DedA family.</text>
</comment>
<evidence type="ECO:0000256" key="1">
    <source>
        <dbReference type="ARBA" id="ARBA00004651"/>
    </source>
</evidence>
<reference evidence="9 10" key="1">
    <citation type="submission" date="2020-08" db="EMBL/GenBank/DDBJ databases">
        <title>A Genomic Blueprint of the Chicken Gut Microbiome.</title>
        <authorList>
            <person name="Gilroy R."/>
            <person name="Ravi A."/>
            <person name="Getino M."/>
            <person name="Pursley I."/>
            <person name="Horton D.L."/>
            <person name="Alikhan N.-F."/>
            <person name="Baker D."/>
            <person name="Gharbi K."/>
            <person name="Hall N."/>
            <person name="Watson M."/>
            <person name="Adriaenssens E.M."/>
            <person name="Foster-Nyarko E."/>
            <person name="Jarju S."/>
            <person name="Secka A."/>
            <person name="Antonio M."/>
            <person name="Oren A."/>
            <person name="Chaudhuri R."/>
            <person name="La Ragione R.M."/>
            <person name="Hildebrand F."/>
            <person name="Pallen M.J."/>
        </authorList>
    </citation>
    <scope>NUCLEOTIDE SEQUENCE [LARGE SCALE GENOMIC DNA]</scope>
    <source>
        <strain evidence="9 10">Sa1BUA1</strain>
    </source>
</reference>
<keyword evidence="4 7" id="KW-0812">Transmembrane</keyword>
<feature type="domain" description="VTT" evidence="8">
    <location>
        <begin position="36"/>
        <end position="159"/>
    </location>
</feature>
<keyword evidence="5 7" id="KW-1133">Transmembrane helix</keyword>
<evidence type="ECO:0000313" key="9">
    <source>
        <dbReference type="EMBL" id="MBD8062078.1"/>
    </source>
</evidence>
<dbReference type="RefSeq" id="WP_251839188.1">
    <property type="nucleotide sequence ID" value="NZ_JACSPO010000002.1"/>
</dbReference>
<evidence type="ECO:0000256" key="7">
    <source>
        <dbReference type="RuleBase" id="RU367016"/>
    </source>
</evidence>
<dbReference type="PANTHER" id="PTHR30353">
    <property type="entry name" value="INNER MEMBRANE PROTEIN DEDA-RELATED"/>
    <property type="match status" value="1"/>
</dbReference>
<keyword evidence="6 7" id="KW-0472">Membrane</keyword>
<accession>A0ABR8Z186</accession>
<dbReference type="Proteomes" id="UP000661894">
    <property type="component" value="Unassembled WGS sequence"/>
</dbReference>